<dbReference type="InterPro" id="IPR025007">
    <property type="entry name" value="DUF3899"/>
</dbReference>
<feature type="transmembrane region" description="Helical" evidence="1">
    <location>
        <begin position="27"/>
        <end position="52"/>
    </location>
</feature>
<dbReference type="Pfam" id="PF13038">
    <property type="entry name" value="DUF3899"/>
    <property type="match status" value="1"/>
</dbReference>
<reference evidence="4" key="1">
    <citation type="journal article" date="2019" name="Int. J. Syst. Evol. Microbiol.">
        <title>The Global Catalogue of Microorganisms (GCM) 10K type strain sequencing project: providing services to taxonomists for standard genome sequencing and annotation.</title>
        <authorList>
            <consortium name="The Broad Institute Genomics Platform"/>
            <consortium name="The Broad Institute Genome Sequencing Center for Infectious Disease"/>
            <person name="Wu L."/>
            <person name="Ma J."/>
        </authorList>
    </citation>
    <scope>NUCLEOTIDE SEQUENCE [LARGE SCALE GENOMIC DNA]</scope>
    <source>
        <strain evidence="4">CGMCC 4.7177</strain>
    </source>
</reference>
<gene>
    <name evidence="3" type="ORF">ACFSFY_16490</name>
</gene>
<proteinExistence type="predicted"/>
<name>A0ABW4SMH1_9BACL</name>
<dbReference type="EMBL" id="JBHUGI010000037">
    <property type="protein sequence ID" value="MFD1929639.1"/>
    <property type="molecule type" value="Genomic_DNA"/>
</dbReference>
<evidence type="ECO:0000313" key="4">
    <source>
        <dbReference type="Proteomes" id="UP001597218"/>
    </source>
</evidence>
<feature type="domain" description="DUF3899" evidence="2">
    <location>
        <begin position="33"/>
        <end position="116"/>
    </location>
</feature>
<dbReference type="Proteomes" id="UP001597218">
    <property type="component" value="Unassembled WGS sequence"/>
</dbReference>
<accession>A0ABW4SMH1</accession>
<keyword evidence="1" id="KW-0472">Membrane</keyword>
<keyword evidence="1" id="KW-1133">Transmembrane helix</keyword>
<feature type="transmembrane region" description="Helical" evidence="1">
    <location>
        <begin position="97"/>
        <end position="122"/>
    </location>
</feature>
<keyword evidence="4" id="KW-1185">Reference proteome</keyword>
<evidence type="ECO:0000313" key="3">
    <source>
        <dbReference type="EMBL" id="MFD1929639.1"/>
    </source>
</evidence>
<dbReference type="RefSeq" id="WP_381539969.1">
    <property type="nucleotide sequence ID" value="NZ_JBHUGI010000037.1"/>
</dbReference>
<evidence type="ECO:0000256" key="1">
    <source>
        <dbReference type="SAM" id="Phobius"/>
    </source>
</evidence>
<sequence>MRKVLLITLLMAPPVLFMTFMYSFKGNIIPLLDMLFYIGLLLSITSGILFILQEQFFNAFISNSKHFFSKISKQKQLIEQIEGKKEHRTTYKKHYPYLKYILVLGVFYCSFSLIASIAVVYLGR</sequence>
<evidence type="ECO:0000259" key="2">
    <source>
        <dbReference type="Pfam" id="PF13038"/>
    </source>
</evidence>
<protein>
    <submittedName>
        <fullName evidence="3">DUF3899 domain-containing protein</fullName>
    </submittedName>
</protein>
<comment type="caution">
    <text evidence="3">The sequence shown here is derived from an EMBL/GenBank/DDBJ whole genome shotgun (WGS) entry which is preliminary data.</text>
</comment>
<organism evidence="3 4">
    <name type="scientific">Sporosarcina siberiensis</name>
    <dbReference type="NCBI Taxonomy" id="1365606"/>
    <lineage>
        <taxon>Bacteria</taxon>
        <taxon>Bacillati</taxon>
        <taxon>Bacillota</taxon>
        <taxon>Bacilli</taxon>
        <taxon>Bacillales</taxon>
        <taxon>Caryophanaceae</taxon>
        <taxon>Sporosarcina</taxon>
    </lineage>
</organism>
<keyword evidence="1" id="KW-0812">Transmembrane</keyword>